<dbReference type="CDD" id="cd00858">
    <property type="entry name" value="GlyRS_anticodon"/>
    <property type="match status" value="1"/>
</dbReference>
<evidence type="ECO:0000256" key="1">
    <source>
        <dbReference type="ARBA" id="ARBA00008226"/>
    </source>
</evidence>
<dbReference type="InterPro" id="IPR045864">
    <property type="entry name" value="aa-tRNA-synth_II/BPL/LPL"/>
</dbReference>
<dbReference type="PROSITE" id="PS50862">
    <property type="entry name" value="AA_TRNA_LIGASE_II"/>
    <property type="match status" value="1"/>
</dbReference>
<dbReference type="PANTHER" id="PTHR10745:SF8">
    <property type="entry name" value="DNA POLYMERASE SUBUNIT GAMMA-2, MITOCHONDRIAL"/>
    <property type="match status" value="1"/>
</dbReference>
<dbReference type="InterPro" id="IPR022961">
    <property type="entry name" value="Gly_tRNA_ligase_bac"/>
</dbReference>
<comment type="function">
    <text evidence="8">Catalyzes the attachment of glycine to tRNA(Gly).</text>
</comment>
<feature type="domain" description="Aminoacyl-transfer RNA synthetases class-II family profile" evidence="9">
    <location>
        <begin position="6"/>
        <end position="373"/>
    </location>
</feature>
<feature type="binding site" evidence="8">
    <location>
        <begin position="283"/>
        <end position="284"/>
    </location>
    <ligand>
        <name>ATP</name>
        <dbReference type="ChEBI" id="CHEBI:30616"/>
    </ligand>
</feature>
<feature type="binding site" evidence="8">
    <location>
        <begin position="323"/>
        <end position="327"/>
    </location>
    <ligand>
        <name>substrate</name>
    </ligand>
</feature>
<evidence type="ECO:0000259" key="9">
    <source>
        <dbReference type="PROSITE" id="PS50862"/>
    </source>
</evidence>
<feature type="binding site" evidence="8">
    <location>
        <begin position="206"/>
        <end position="211"/>
    </location>
    <ligand>
        <name>ATP</name>
        <dbReference type="ChEBI" id="CHEBI:30616"/>
    </ligand>
</feature>
<dbReference type="EC" id="6.1.1.14" evidence="8"/>
<evidence type="ECO:0000313" key="11">
    <source>
        <dbReference type="Proteomes" id="UP001165135"/>
    </source>
</evidence>
<comment type="caution">
    <text evidence="10">The sequence shown here is derived from an EMBL/GenBank/DDBJ whole genome shotgun (WGS) entry which is preliminary data.</text>
</comment>
<dbReference type="GO" id="GO:0070062">
    <property type="term" value="C:extracellular exosome"/>
    <property type="evidence" value="ECO:0007669"/>
    <property type="project" value="UniProtKB-ARBA"/>
</dbReference>
<dbReference type="InterPro" id="IPR004154">
    <property type="entry name" value="Anticodon-bd"/>
</dbReference>
<comment type="similarity">
    <text evidence="1 8">Belongs to the class-II aminoacyl-tRNA synthetase family.</text>
</comment>
<dbReference type="Gene3D" id="3.40.50.800">
    <property type="entry name" value="Anticodon-binding domain"/>
    <property type="match status" value="1"/>
</dbReference>
<evidence type="ECO:0000256" key="7">
    <source>
        <dbReference type="ARBA" id="ARBA00023146"/>
    </source>
</evidence>
<dbReference type="NCBIfam" id="NF003211">
    <property type="entry name" value="PRK04173.1"/>
    <property type="match status" value="1"/>
</dbReference>
<keyword evidence="4 8" id="KW-0547">Nucleotide-binding</keyword>
<evidence type="ECO:0000256" key="4">
    <source>
        <dbReference type="ARBA" id="ARBA00022741"/>
    </source>
</evidence>
<dbReference type="InterPro" id="IPR027031">
    <property type="entry name" value="Gly-tRNA_synthase/POLG2"/>
</dbReference>
<dbReference type="GO" id="GO:1990742">
    <property type="term" value="C:microvesicle"/>
    <property type="evidence" value="ECO:0007669"/>
    <property type="project" value="UniProtKB-ARBA"/>
</dbReference>
<dbReference type="CDD" id="cd00774">
    <property type="entry name" value="GlyRS-like_core"/>
    <property type="match status" value="1"/>
</dbReference>
<comment type="catalytic activity">
    <reaction evidence="8">
        <text>tRNA(Gly) + glycine + ATP = glycyl-tRNA(Gly) + AMP + diphosphate</text>
        <dbReference type="Rhea" id="RHEA:16013"/>
        <dbReference type="Rhea" id="RHEA-COMP:9664"/>
        <dbReference type="Rhea" id="RHEA-COMP:9683"/>
        <dbReference type="ChEBI" id="CHEBI:30616"/>
        <dbReference type="ChEBI" id="CHEBI:33019"/>
        <dbReference type="ChEBI" id="CHEBI:57305"/>
        <dbReference type="ChEBI" id="CHEBI:78442"/>
        <dbReference type="ChEBI" id="CHEBI:78522"/>
        <dbReference type="ChEBI" id="CHEBI:456215"/>
        <dbReference type="EC" id="6.1.1.14"/>
    </reaction>
</comment>
<dbReference type="GO" id="GO:0004081">
    <property type="term" value="F:bis(5'-nucleosyl)-tetraphosphatase (asymmetrical) activity"/>
    <property type="evidence" value="ECO:0007669"/>
    <property type="project" value="UniProtKB-ARBA"/>
</dbReference>
<dbReference type="InterPro" id="IPR002315">
    <property type="entry name" value="tRNA-synt_gly"/>
</dbReference>
<evidence type="ECO:0000256" key="8">
    <source>
        <dbReference type="HAMAP-Rule" id="MF_00253"/>
    </source>
</evidence>
<proteinExistence type="inferred from homology"/>
<evidence type="ECO:0000313" key="10">
    <source>
        <dbReference type="EMBL" id="GLY72326.1"/>
    </source>
</evidence>
<dbReference type="GO" id="GO:0005829">
    <property type="term" value="C:cytosol"/>
    <property type="evidence" value="ECO:0007669"/>
    <property type="project" value="UniProtKB-ARBA"/>
</dbReference>
<dbReference type="InterPro" id="IPR006195">
    <property type="entry name" value="aa-tRNA-synth_II"/>
</dbReference>
<dbReference type="NCBIfam" id="TIGR00389">
    <property type="entry name" value="glyS_dimeric"/>
    <property type="match status" value="1"/>
</dbReference>
<evidence type="ECO:0000256" key="2">
    <source>
        <dbReference type="ARBA" id="ARBA00022490"/>
    </source>
</evidence>
<accession>A0A9W6RAK2</accession>
<evidence type="ECO:0000256" key="6">
    <source>
        <dbReference type="ARBA" id="ARBA00022917"/>
    </source>
</evidence>
<evidence type="ECO:0000256" key="3">
    <source>
        <dbReference type="ARBA" id="ARBA00022598"/>
    </source>
</evidence>
<feature type="binding site" evidence="8">
    <location>
        <position position="101"/>
    </location>
    <ligand>
        <name>substrate</name>
    </ligand>
</feature>
<dbReference type="SUPFAM" id="SSF55681">
    <property type="entry name" value="Class II aaRS and biotin synthetases"/>
    <property type="match status" value="1"/>
</dbReference>
<dbReference type="Pfam" id="PF03129">
    <property type="entry name" value="HGTP_anticodon"/>
    <property type="match status" value="1"/>
</dbReference>
<dbReference type="FunFam" id="3.40.50.800:FF:000002">
    <property type="entry name" value="Glycine--tRNA ligase"/>
    <property type="match status" value="1"/>
</dbReference>
<dbReference type="InterPro" id="IPR036621">
    <property type="entry name" value="Anticodon-bd_dom_sf"/>
</dbReference>
<feature type="binding site" evidence="8">
    <location>
        <begin position="196"/>
        <end position="198"/>
    </location>
    <ligand>
        <name>ATP</name>
        <dbReference type="ChEBI" id="CHEBI:30616"/>
    </ligand>
</feature>
<gene>
    <name evidence="8 10" type="primary">glyQS</name>
    <name evidence="10" type="ORF">Airi01_005930</name>
</gene>
<dbReference type="InterPro" id="IPR033731">
    <property type="entry name" value="GlyRS-like_core"/>
</dbReference>
<feature type="binding site" evidence="8">
    <location>
        <position position="164"/>
    </location>
    <ligand>
        <name>substrate</name>
    </ligand>
</feature>
<dbReference type="Gene3D" id="3.30.930.10">
    <property type="entry name" value="Bira Bifunctional Protein, Domain 2"/>
    <property type="match status" value="1"/>
</dbReference>
<name>A0A9W6RAK2_9ACTN</name>
<keyword evidence="5 8" id="KW-0067">ATP-binding</keyword>
<dbReference type="SUPFAM" id="SSF52954">
    <property type="entry name" value="Class II aaRS ABD-related"/>
    <property type="match status" value="1"/>
</dbReference>
<keyword evidence="2 8" id="KW-0963">Cytoplasm</keyword>
<organism evidence="10 11">
    <name type="scientific">Actinoallomurus iriomotensis</name>
    <dbReference type="NCBI Taxonomy" id="478107"/>
    <lineage>
        <taxon>Bacteria</taxon>
        <taxon>Bacillati</taxon>
        <taxon>Actinomycetota</taxon>
        <taxon>Actinomycetes</taxon>
        <taxon>Streptosporangiales</taxon>
        <taxon>Thermomonosporaceae</taxon>
        <taxon>Actinoallomurus</taxon>
    </lineage>
</organism>
<keyword evidence="6 8" id="KW-0648">Protein biosynthesis</keyword>
<dbReference type="GO" id="GO:0005524">
    <property type="term" value="F:ATP binding"/>
    <property type="evidence" value="ECO:0007669"/>
    <property type="project" value="UniProtKB-UniRule"/>
</dbReference>
<evidence type="ECO:0000256" key="5">
    <source>
        <dbReference type="ARBA" id="ARBA00022840"/>
    </source>
</evidence>
<keyword evidence="3 8" id="KW-0436">Ligase</keyword>
<dbReference type="EMBL" id="BSTJ01000001">
    <property type="protein sequence ID" value="GLY72326.1"/>
    <property type="molecule type" value="Genomic_DNA"/>
</dbReference>
<dbReference type="Pfam" id="PF00587">
    <property type="entry name" value="tRNA-synt_2b"/>
    <property type="match status" value="1"/>
</dbReference>
<dbReference type="Proteomes" id="UP001165135">
    <property type="component" value="Unassembled WGS sequence"/>
</dbReference>
<feature type="binding site" evidence="8">
    <location>
        <begin position="327"/>
        <end position="330"/>
    </location>
    <ligand>
        <name>ATP</name>
        <dbReference type="ChEBI" id="CHEBI:30616"/>
    </ligand>
</feature>
<dbReference type="PANTHER" id="PTHR10745">
    <property type="entry name" value="GLYCYL-TRNA SYNTHETASE/DNA POLYMERASE SUBUNIT GAMMA-2"/>
    <property type="match status" value="1"/>
</dbReference>
<dbReference type="RefSeq" id="WP_285617337.1">
    <property type="nucleotide sequence ID" value="NZ_BSTJ01000001.1"/>
</dbReference>
<comment type="subunit">
    <text evidence="8">Homodimer.</text>
</comment>
<dbReference type="GO" id="GO:0004820">
    <property type="term" value="F:glycine-tRNA ligase activity"/>
    <property type="evidence" value="ECO:0007669"/>
    <property type="project" value="UniProtKB-UniRule"/>
</dbReference>
<dbReference type="InterPro" id="IPR002314">
    <property type="entry name" value="aa-tRNA-synt_IIb"/>
</dbReference>
<dbReference type="GO" id="GO:0006426">
    <property type="term" value="P:glycyl-tRNA aminoacylation"/>
    <property type="evidence" value="ECO:0007669"/>
    <property type="project" value="UniProtKB-UniRule"/>
</dbReference>
<sequence>MARRSDVMETIVNLSKRRGLVFPSSEIYGGLRASWDYGPLGVELKNNVKRQWWKSMVQGRDDVVGLDSCVILGREVWEASGHVREFTDPLTECQSCHKRHRADHLVEAYEAKHGKAPENGLADLVCPDCGTRGAFTEPRMFNGLLKTYLGPVQDESGLAYLRPETAQGIFINYSLVQQAARRKPPFGIGQIGKSFRNEITPGNFIFRTREFEQMEMEFFVEPGTDEEWHQYWIDTRFQWYVDLGINKENLRLYEHPKEKLAHYSKRTVDVEYRFDFPGSEWGELEGVANRTNYDLSTHGKHSGQDLSYFDQEKNERYVPWVIEPAAGVDRCVLTFMMDAYSEDEAPNAKGKMEKRVVMRLDHRLAPVKVAVLPLSRNADLSPKARDLAARLRRNWNVEFDDAGAIGRRYRRQDEIGTPYCVTVDFDTLDDNAVTVRERDSMAQERIGLDQVEAFLATRLLGC</sequence>
<dbReference type="AlphaFoldDB" id="A0A9W6RAK2"/>
<feature type="binding site" evidence="8">
    <location>
        <begin position="211"/>
        <end position="215"/>
    </location>
    <ligand>
        <name>substrate</name>
    </ligand>
</feature>
<protein>
    <recommendedName>
        <fullName evidence="8">Glycine--tRNA ligase</fullName>
        <ecNumber evidence="8">6.1.1.14</ecNumber>
    </recommendedName>
    <alternativeName>
        <fullName evidence="8">Glycyl-tRNA synthetase</fullName>
        <shortName evidence="8">GlyRS</shortName>
    </alternativeName>
</protein>
<dbReference type="PRINTS" id="PR01043">
    <property type="entry name" value="TRNASYNTHGLY"/>
</dbReference>
<dbReference type="GO" id="GO:0046983">
    <property type="term" value="F:protein dimerization activity"/>
    <property type="evidence" value="ECO:0007669"/>
    <property type="project" value="UniProtKB-ARBA"/>
</dbReference>
<dbReference type="GO" id="GO:0015966">
    <property type="term" value="P:diadenosine tetraphosphate biosynthetic process"/>
    <property type="evidence" value="ECO:0007669"/>
    <property type="project" value="UniProtKB-ARBA"/>
</dbReference>
<keyword evidence="7 8" id="KW-0030">Aminoacyl-tRNA synthetase</keyword>
<comment type="subcellular location">
    <subcellularLocation>
        <location evidence="8">Cytoplasm</location>
    </subcellularLocation>
</comment>
<reference evidence="10" key="1">
    <citation type="submission" date="2023-03" db="EMBL/GenBank/DDBJ databases">
        <title>Actinoallomurus iriomotensis NBRC 103681.</title>
        <authorList>
            <person name="Ichikawa N."/>
            <person name="Sato H."/>
            <person name="Tonouchi N."/>
        </authorList>
    </citation>
    <scope>NUCLEOTIDE SEQUENCE</scope>
    <source>
        <strain evidence="10">NBRC 103681</strain>
    </source>
</reference>
<dbReference type="HAMAP" id="MF_00253_B">
    <property type="entry name" value="Gly_tRNA_synth_B"/>
    <property type="match status" value="1"/>
</dbReference>